<protein>
    <submittedName>
        <fullName evidence="2">Uncharacterized protein</fullName>
    </submittedName>
</protein>
<organism evidence="2 3">
    <name type="scientific">Caenorhabditis auriculariae</name>
    <dbReference type="NCBI Taxonomy" id="2777116"/>
    <lineage>
        <taxon>Eukaryota</taxon>
        <taxon>Metazoa</taxon>
        <taxon>Ecdysozoa</taxon>
        <taxon>Nematoda</taxon>
        <taxon>Chromadorea</taxon>
        <taxon>Rhabditida</taxon>
        <taxon>Rhabditina</taxon>
        <taxon>Rhabditomorpha</taxon>
        <taxon>Rhabditoidea</taxon>
        <taxon>Rhabditidae</taxon>
        <taxon>Peloderinae</taxon>
        <taxon>Caenorhabditis</taxon>
    </lineage>
</organism>
<evidence type="ECO:0000256" key="1">
    <source>
        <dbReference type="SAM" id="MobiDB-lite"/>
    </source>
</evidence>
<evidence type="ECO:0000313" key="3">
    <source>
        <dbReference type="Proteomes" id="UP000835052"/>
    </source>
</evidence>
<evidence type="ECO:0000313" key="2">
    <source>
        <dbReference type="EMBL" id="CAD6186624.1"/>
    </source>
</evidence>
<reference evidence="2" key="1">
    <citation type="submission" date="2020-10" db="EMBL/GenBank/DDBJ databases">
        <authorList>
            <person name="Kikuchi T."/>
        </authorList>
    </citation>
    <scope>NUCLEOTIDE SEQUENCE</scope>
    <source>
        <strain evidence="2">NKZ352</strain>
    </source>
</reference>
<dbReference type="Proteomes" id="UP000835052">
    <property type="component" value="Unassembled WGS sequence"/>
</dbReference>
<dbReference type="AlphaFoldDB" id="A0A8S1GU85"/>
<dbReference type="EMBL" id="CAJGYM010000005">
    <property type="protein sequence ID" value="CAD6186624.1"/>
    <property type="molecule type" value="Genomic_DNA"/>
</dbReference>
<keyword evidence="3" id="KW-1185">Reference proteome</keyword>
<gene>
    <name evidence="2" type="ORF">CAUJ_LOCUS2543</name>
</gene>
<comment type="caution">
    <text evidence="2">The sequence shown here is derived from an EMBL/GenBank/DDBJ whole genome shotgun (WGS) entry which is preliminary data.</text>
</comment>
<name>A0A8S1GU85_9PELO</name>
<proteinExistence type="predicted"/>
<feature type="compositionally biased region" description="Polar residues" evidence="1">
    <location>
        <begin position="17"/>
        <end position="26"/>
    </location>
</feature>
<sequence>MGCAIQEARDLRGLHWTAQSGRSSQDAKQKTAVGSRLGGCSRSRGASACQHVMGSAARVKLVFSAAPPTVLPR</sequence>
<accession>A0A8S1GU85</accession>
<feature type="region of interest" description="Disordered" evidence="1">
    <location>
        <begin position="15"/>
        <end position="38"/>
    </location>
</feature>